<dbReference type="KEGG" id="ltr:EVS81_12125"/>
<feature type="domain" description="DUF559" evidence="1">
    <location>
        <begin position="177"/>
        <end position="250"/>
    </location>
</feature>
<evidence type="ECO:0000259" key="1">
    <source>
        <dbReference type="Pfam" id="PF04480"/>
    </source>
</evidence>
<dbReference type="InterPro" id="IPR007569">
    <property type="entry name" value="DUF559"/>
</dbReference>
<dbReference type="Pfam" id="PF04480">
    <property type="entry name" value="DUF559"/>
    <property type="match status" value="1"/>
</dbReference>
<accession>A0A4P6KIK1</accession>
<sequence length="270" mass="30474">MRSAELIARGYTAHALKQACAAGAVSRPARGWIGLPSLDSELRYAVQHGVILTCVSLARRHRLWVRRDSGCHFAVRSRHAHVRVEQHKLHWGRAVRRREPWAVLDSIENALNYVATCESPEDALATWESALKAGLVTREALARYPLSGVARELLEQCTPFSGSGLESYVKRRVASLGLTIVAQAWVLGHRVDFLIEGWLVFEIDGSTHTGEQRDRDNRYDTLLEVNGYGRIRAGYRPVMFEWPRVQAGIMDLISQGQPRPWCRTSPQKRT</sequence>
<keyword evidence="3" id="KW-1185">Reference proteome</keyword>
<protein>
    <submittedName>
        <fullName evidence="2">DUF559 domain-containing protein</fullName>
    </submittedName>
</protein>
<dbReference type="OrthoDB" id="4701311at2"/>
<reference evidence="2 3" key="1">
    <citation type="submission" date="2019-02" db="EMBL/GenBank/DDBJ databases">
        <authorList>
            <person name="Sun L."/>
            <person name="Pan D."/>
            <person name="Wu X."/>
        </authorList>
    </citation>
    <scope>NUCLEOTIDE SEQUENCE [LARGE SCALE GENOMIC DNA]</scope>
    <source>
        <strain evidence="2 3">JW-1</strain>
    </source>
</reference>
<dbReference type="Proteomes" id="UP000289260">
    <property type="component" value="Chromosome"/>
</dbReference>
<name>A0A4P6KIK1_9MICO</name>
<evidence type="ECO:0000313" key="2">
    <source>
        <dbReference type="EMBL" id="QBE50346.1"/>
    </source>
</evidence>
<dbReference type="AlphaFoldDB" id="A0A4P6KIK1"/>
<organism evidence="2 3">
    <name type="scientific">Leucobacter triazinivorans</name>
    <dbReference type="NCBI Taxonomy" id="1784719"/>
    <lineage>
        <taxon>Bacteria</taxon>
        <taxon>Bacillati</taxon>
        <taxon>Actinomycetota</taxon>
        <taxon>Actinomycetes</taxon>
        <taxon>Micrococcales</taxon>
        <taxon>Microbacteriaceae</taxon>
        <taxon>Leucobacter</taxon>
    </lineage>
</organism>
<gene>
    <name evidence="2" type="ORF">EVS81_12125</name>
</gene>
<proteinExistence type="predicted"/>
<evidence type="ECO:0000313" key="3">
    <source>
        <dbReference type="Proteomes" id="UP000289260"/>
    </source>
</evidence>
<dbReference type="Gene3D" id="3.40.960.10">
    <property type="entry name" value="VSR Endonuclease"/>
    <property type="match status" value="1"/>
</dbReference>
<dbReference type="EMBL" id="CP035806">
    <property type="protein sequence ID" value="QBE50346.1"/>
    <property type="molecule type" value="Genomic_DNA"/>
</dbReference>